<reference evidence="2" key="1">
    <citation type="submission" date="2021-01" db="EMBL/GenBank/DDBJ databases">
        <authorList>
            <consortium name="Genoscope - CEA"/>
            <person name="William W."/>
        </authorList>
    </citation>
    <scope>NUCLEOTIDE SEQUENCE</scope>
</reference>
<name>A0A8S1YK66_PAROT</name>
<evidence type="ECO:0008006" key="4">
    <source>
        <dbReference type="Google" id="ProtNLM"/>
    </source>
</evidence>
<keyword evidence="1" id="KW-0472">Membrane</keyword>
<keyword evidence="1" id="KW-1133">Transmembrane helix</keyword>
<dbReference type="EMBL" id="CAJJDP010000158">
    <property type="protein sequence ID" value="CAD8211952.1"/>
    <property type="molecule type" value="Genomic_DNA"/>
</dbReference>
<keyword evidence="3" id="KW-1185">Reference proteome</keyword>
<dbReference type="AlphaFoldDB" id="A0A8S1YK66"/>
<dbReference type="Pfam" id="PF03134">
    <property type="entry name" value="TB2_DP1_HVA22"/>
    <property type="match status" value="1"/>
</dbReference>
<proteinExistence type="predicted"/>
<dbReference type="OrthoDB" id="305733at2759"/>
<dbReference type="InterPro" id="IPR004345">
    <property type="entry name" value="TB2_DP1_HVA22"/>
</dbReference>
<feature type="transmembrane region" description="Helical" evidence="1">
    <location>
        <begin position="138"/>
        <end position="160"/>
    </location>
</feature>
<feature type="transmembrane region" description="Helical" evidence="1">
    <location>
        <begin position="106"/>
        <end position="126"/>
    </location>
</feature>
<accession>A0A8S1YK66</accession>
<comment type="caution">
    <text evidence="2">The sequence shown here is derived from an EMBL/GenBank/DDBJ whole genome shotgun (WGS) entry which is preliminary data.</text>
</comment>
<protein>
    <recommendedName>
        <fullName evidence="4">Receptor expression-enhancing protein</fullName>
    </recommendedName>
</protein>
<dbReference type="Proteomes" id="UP000683925">
    <property type="component" value="Unassembled WGS sequence"/>
</dbReference>
<evidence type="ECO:0000313" key="3">
    <source>
        <dbReference type="Proteomes" id="UP000683925"/>
    </source>
</evidence>
<feature type="transmembrane region" description="Helical" evidence="1">
    <location>
        <begin position="63"/>
        <end position="85"/>
    </location>
</feature>
<sequence>MQNSQKLSFNEQSHLNEEYVSVIKQMHEIADEEIINRLAQRITQSKLFLRFARKDYDFNLVRLGLYLMLFLGIWILSYVKIIWLLTAIIYPMKCKLSSEQDQIRQILYYVALGVILLLDPLLHVIIEKMIPLYGIVRFLIIYWLVHKKFYGCGVLYMLIFKKLKQLDPERIKEDLLDVVDKMSARNF</sequence>
<keyword evidence="1" id="KW-0812">Transmembrane</keyword>
<evidence type="ECO:0000313" key="2">
    <source>
        <dbReference type="EMBL" id="CAD8211952.1"/>
    </source>
</evidence>
<dbReference type="OMA" id="IYPMKCK"/>
<evidence type="ECO:0000256" key="1">
    <source>
        <dbReference type="SAM" id="Phobius"/>
    </source>
</evidence>
<gene>
    <name evidence="2" type="ORF">POCTA_138.1.T1560037</name>
</gene>
<organism evidence="2 3">
    <name type="scientific">Paramecium octaurelia</name>
    <dbReference type="NCBI Taxonomy" id="43137"/>
    <lineage>
        <taxon>Eukaryota</taxon>
        <taxon>Sar</taxon>
        <taxon>Alveolata</taxon>
        <taxon>Ciliophora</taxon>
        <taxon>Intramacronucleata</taxon>
        <taxon>Oligohymenophorea</taxon>
        <taxon>Peniculida</taxon>
        <taxon>Parameciidae</taxon>
        <taxon>Paramecium</taxon>
    </lineage>
</organism>